<dbReference type="EMBL" id="VSSQ01059920">
    <property type="protein sequence ID" value="MPN13423.1"/>
    <property type="molecule type" value="Genomic_DNA"/>
</dbReference>
<sequence length="71" mass="7765">MHIVLDCDADDDTVRRTPLGGYQLLSACDNLPAIGLYGFADRNLCVFGFGGIGDQVRVFVKDINPRPLLLL</sequence>
<proteinExistence type="predicted"/>
<reference evidence="1" key="1">
    <citation type="submission" date="2019-08" db="EMBL/GenBank/DDBJ databases">
        <authorList>
            <person name="Kucharzyk K."/>
            <person name="Murdoch R.W."/>
            <person name="Higgins S."/>
            <person name="Loffler F."/>
        </authorList>
    </citation>
    <scope>NUCLEOTIDE SEQUENCE</scope>
</reference>
<comment type="caution">
    <text evidence="1">The sequence shown here is derived from an EMBL/GenBank/DDBJ whole genome shotgun (WGS) entry which is preliminary data.</text>
</comment>
<dbReference type="AlphaFoldDB" id="A0A645FMK3"/>
<name>A0A645FMK3_9ZZZZ</name>
<evidence type="ECO:0000313" key="1">
    <source>
        <dbReference type="EMBL" id="MPN13423.1"/>
    </source>
</evidence>
<organism evidence="1">
    <name type="scientific">bioreactor metagenome</name>
    <dbReference type="NCBI Taxonomy" id="1076179"/>
    <lineage>
        <taxon>unclassified sequences</taxon>
        <taxon>metagenomes</taxon>
        <taxon>ecological metagenomes</taxon>
    </lineage>
</organism>
<gene>
    <name evidence="1" type="ORF">SDC9_160744</name>
</gene>
<accession>A0A645FMK3</accession>
<protein>
    <submittedName>
        <fullName evidence="1">Uncharacterized protein</fullName>
    </submittedName>
</protein>